<dbReference type="EMBL" id="JABFAD010000003">
    <property type="protein sequence ID" value="MBA0793880.1"/>
    <property type="molecule type" value="Genomic_DNA"/>
</dbReference>
<comment type="caution">
    <text evidence="1">The sequence shown here is derived from an EMBL/GenBank/DDBJ whole genome shotgun (WGS) entry which is preliminary data.</text>
</comment>
<gene>
    <name evidence="1" type="ORF">Gohar_018260</name>
</gene>
<reference evidence="1 2" key="1">
    <citation type="journal article" date="2019" name="Genome Biol. Evol.">
        <title>Insights into the evolution of the New World diploid cottons (Gossypium, subgenus Houzingenia) based on genome sequencing.</title>
        <authorList>
            <person name="Grover C.E."/>
            <person name="Arick M.A. 2nd"/>
            <person name="Thrash A."/>
            <person name="Conover J.L."/>
            <person name="Sanders W.S."/>
            <person name="Peterson D.G."/>
            <person name="Frelichowski J.E."/>
            <person name="Scheffler J.A."/>
            <person name="Scheffler B.E."/>
            <person name="Wendel J.F."/>
        </authorList>
    </citation>
    <scope>NUCLEOTIDE SEQUENCE [LARGE SCALE GENOMIC DNA]</scope>
    <source>
        <strain evidence="1">0</strain>
        <tissue evidence="1">Leaf</tissue>
    </source>
</reference>
<feature type="non-terminal residue" evidence="1">
    <location>
        <position position="1"/>
    </location>
</feature>
<evidence type="ECO:0000313" key="2">
    <source>
        <dbReference type="Proteomes" id="UP000593560"/>
    </source>
</evidence>
<sequence length="46" mass="5036">KGNEVAHFVATEGIRKGETTYLLEEVPSLAIDEVENKTPCIILHIG</sequence>
<protein>
    <submittedName>
        <fullName evidence="1">Uncharacterized protein</fullName>
    </submittedName>
</protein>
<evidence type="ECO:0000313" key="1">
    <source>
        <dbReference type="EMBL" id="MBA0793880.1"/>
    </source>
</evidence>
<dbReference type="Proteomes" id="UP000593560">
    <property type="component" value="Unassembled WGS sequence"/>
</dbReference>
<proteinExistence type="predicted"/>
<organism evidence="1 2">
    <name type="scientific">Gossypium harknessii</name>
    <dbReference type="NCBI Taxonomy" id="34285"/>
    <lineage>
        <taxon>Eukaryota</taxon>
        <taxon>Viridiplantae</taxon>
        <taxon>Streptophyta</taxon>
        <taxon>Embryophyta</taxon>
        <taxon>Tracheophyta</taxon>
        <taxon>Spermatophyta</taxon>
        <taxon>Magnoliopsida</taxon>
        <taxon>eudicotyledons</taxon>
        <taxon>Gunneridae</taxon>
        <taxon>Pentapetalae</taxon>
        <taxon>rosids</taxon>
        <taxon>malvids</taxon>
        <taxon>Malvales</taxon>
        <taxon>Malvaceae</taxon>
        <taxon>Malvoideae</taxon>
        <taxon>Gossypium</taxon>
    </lineage>
</organism>
<dbReference type="AlphaFoldDB" id="A0A7J9G8H7"/>
<name>A0A7J9G8H7_9ROSI</name>
<accession>A0A7J9G8H7</accession>
<dbReference type="OrthoDB" id="1002339at2759"/>
<keyword evidence="2" id="KW-1185">Reference proteome</keyword>